<proteinExistence type="predicted"/>
<evidence type="ECO:0008006" key="3">
    <source>
        <dbReference type="Google" id="ProtNLM"/>
    </source>
</evidence>
<name>A0ABQ6HC77_9GAMM</name>
<comment type="caution">
    <text evidence="1">The sequence shown here is derived from an EMBL/GenBank/DDBJ whole genome shotgun (WGS) entry which is preliminary data.</text>
</comment>
<accession>A0ABQ6HC77</accession>
<dbReference type="Pfam" id="PF11993">
    <property type="entry name" value="VC2046"/>
    <property type="match status" value="1"/>
</dbReference>
<evidence type="ECO:0000313" key="2">
    <source>
        <dbReference type="Proteomes" id="UP001157134"/>
    </source>
</evidence>
<reference evidence="1 2" key="1">
    <citation type="submission" date="2023-03" db="EMBL/GenBank/DDBJ databases">
        <title>Thalassotalea loyana LMG 22536T draft genome sequence.</title>
        <authorList>
            <person name="Sawabe T."/>
        </authorList>
    </citation>
    <scope>NUCLEOTIDE SEQUENCE [LARGE SCALE GENOMIC DNA]</scope>
    <source>
        <strain evidence="1 2">LMG 22536</strain>
    </source>
</reference>
<dbReference type="RefSeq" id="WP_284297835.1">
    <property type="nucleotide sequence ID" value="NZ_BSSV01000003.1"/>
</dbReference>
<evidence type="ECO:0000313" key="1">
    <source>
        <dbReference type="EMBL" id="GLX85589.1"/>
    </source>
</evidence>
<gene>
    <name evidence="1" type="ORF">tloyanaT_18410</name>
</gene>
<dbReference type="EMBL" id="BSSV01000003">
    <property type="protein sequence ID" value="GLX85589.1"/>
    <property type="molecule type" value="Genomic_DNA"/>
</dbReference>
<organism evidence="1 2">
    <name type="scientific">Thalassotalea loyana</name>
    <dbReference type="NCBI Taxonomy" id="280483"/>
    <lineage>
        <taxon>Bacteria</taxon>
        <taxon>Pseudomonadati</taxon>
        <taxon>Pseudomonadota</taxon>
        <taxon>Gammaproteobacteria</taxon>
        <taxon>Alteromonadales</taxon>
        <taxon>Colwelliaceae</taxon>
        <taxon>Thalassotalea</taxon>
    </lineage>
</organism>
<dbReference type="InterPro" id="IPR021879">
    <property type="entry name" value="VC2046_fam"/>
</dbReference>
<dbReference type="Proteomes" id="UP001157134">
    <property type="component" value="Unassembled WGS sequence"/>
</dbReference>
<sequence>MEIDSLLINETQLGSQLNHCVHEKRRSDFSLMLAMLSQDVRDFSEFQREELDSLDKDADKEQSQLRSFFDLPEAQPMSLNSLEDITGFNQGGVLLDEGFDDIRLEQCLKPNALAFRNDAKFIPTVVKSNLSLCQQKRLEHTADKTIAAKPTNNIEHWIKNVKTSMLKSDSISLHSIA</sequence>
<keyword evidence="2" id="KW-1185">Reference proteome</keyword>
<protein>
    <recommendedName>
        <fullName evidence="3">QueD like 2</fullName>
    </recommendedName>
</protein>